<feature type="compositionally biased region" description="Low complexity" evidence="1">
    <location>
        <begin position="333"/>
        <end position="344"/>
    </location>
</feature>
<feature type="compositionally biased region" description="Acidic residues" evidence="1">
    <location>
        <begin position="161"/>
        <end position="186"/>
    </location>
</feature>
<reference evidence="3" key="1">
    <citation type="submission" date="2023-06" db="EMBL/GenBank/DDBJ databases">
        <title>Survivors Of The Sea: Transcriptome response of Skeletonema marinoi to long-term dormancy.</title>
        <authorList>
            <person name="Pinder M.I.M."/>
            <person name="Kourtchenko O."/>
            <person name="Robertson E.K."/>
            <person name="Larsson T."/>
            <person name="Maumus F."/>
            <person name="Osuna-Cruz C.M."/>
            <person name="Vancaester E."/>
            <person name="Stenow R."/>
            <person name="Vandepoele K."/>
            <person name="Ploug H."/>
            <person name="Bruchert V."/>
            <person name="Godhe A."/>
            <person name="Topel M."/>
        </authorList>
    </citation>
    <scope>NUCLEOTIDE SEQUENCE</scope>
    <source>
        <strain evidence="3">R05AC</strain>
    </source>
</reference>
<keyword evidence="4" id="KW-1185">Reference proteome</keyword>
<feature type="compositionally biased region" description="Acidic residues" evidence="1">
    <location>
        <begin position="95"/>
        <end position="104"/>
    </location>
</feature>
<evidence type="ECO:0000313" key="3">
    <source>
        <dbReference type="EMBL" id="KAK1741444.1"/>
    </source>
</evidence>
<organism evidence="3 4">
    <name type="scientific">Skeletonema marinoi</name>
    <dbReference type="NCBI Taxonomy" id="267567"/>
    <lineage>
        <taxon>Eukaryota</taxon>
        <taxon>Sar</taxon>
        <taxon>Stramenopiles</taxon>
        <taxon>Ochrophyta</taxon>
        <taxon>Bacillariophyta</taxon>
        <taxon>Coscinodiscophyceae</taxon>
        <taxon>Thalassiosirophycidae</taxon>
        <taxon>Thalassiosirales</taxon>
        <taxon>Skeletonemataceae</taxon>
        <taxon>Skeletonema</taxon>
        <taxon>Skeletonema marinoi-dohrnii complex</taxon>
    </lineage>
</organism>
<dbReference type="AlphaFoldDB" id="A0AAD8Y7W7"/>
<feature type="compositionally biased region" description="Low complexity" evidence="1">
    <location>
        <begin position="231"/>
        <end position="246"/>
    </location>
</feature>
<evidence type="ECO:0000256" key="2">
    <source>
        <dbReference type="SAM" id="Phobius"/>
    </source>
</evidence>
<evidence type="ECO:0000256" key="1">
    <source>
        <dbReference type="SAM" id="MobiDB-lite"/>
    </source>
</evidence>
<feature type="compositionally biased region" description="Low complexity" evidence="1">
    <location>
        <begin position="48"/>
        <end position="87"/>
    </location>
</feature>
<feature type="compositionally biased region" description="Basic and acidic residues" evidence="1">
    <location>
        <begin position="278"/>
        <end position="287"/>
    </location>
</feature>
<proteinExistence type="predicted"/>
<feature type="compositionally biased region" description="Polar residues" evidence="1">
    <location>
        <begin position="105"/>
        <end position="115"/>
    </location>
</feature>
<evidence type="ECO:0000313" key="4">
    <source>
        <dbReference type="Proteomes" id="UP001224775"/>
    </source>
</evidence>
<keyword evidence="2" id="KW-1133">Transmembrane helix</keyword>
<protein>
    <submittedName>
        <fullName evidence="3">Uncharacterized protein</fullName>
    </submittedName>
</protein>
<gene>
    <name evidence="3" type="ORF">QTG54_007922</name>
</gene>
<feature type="region of interest" description="Disordered" evidence="1">
    <location>
        <begin position="48"/>
        <end position="297"/>
    </location>
</feature>
<keyword evidence="2" id="KW-0812">Transmembrane</keyword>
<feature type="region of interest" description="Disordered" evidence="1">
    <location>
        <begin position="310"/>
        <end position="370"/>
    </location>
</feature>
<feature type="compositionally biased region" description="Polar residues" evidence="1">
    <location>
        <begin position="310"/>
        <end position="329"/>
    </location>
</feature>
<comment type="caution">
    <text evidence="3">The sequence shown here is derived from an EMBL/GenBank/DDBJ whole genome shotgun (WGS) entry which is preliminary data.</text>
</comment>
<dbReference type="EMBL" id="JATAAI010000013">
    <property type="protein sequence ID" value="KAK1741444.1"/>
    <property type="molecule type" value="Genomic_DNA"/>
</dbReference>
<feature type="compositionally biased region" description="Polar residues" evidence="1">
    <location>
        <begin position="124"/>
        <end position="137"/>
    </location>
</feature>
<feature type="transmembrane region" description="Helical" evidence="2">
    <location>
        <begin position="564"/>
        <end position="585"/>
    </location>
</feature>
<accession>A0AAD8Y7W7</accession>
<keyword evidence="2" id="KW-0472">Membrane</keyword>
<dbReference type="Proteomes" id="UP001224775">
    <property type="component" value="Unassembled WGS sequence"/>
</dbReference>
<sequence>MSGPVPNGPCSNDVDAEEVPCRPFLLFVHDDDDDEPPLLTQVIDFVEATTTSSAPTTTITSTEAAAADKTADGAVDASSTVSDATSTPGTGVEEPQIDTAEEATDSSINLDTHTGNNKEDVSDTDNTLDASDSTNNEVDAAEPGANDTSVGAAETARNPDIDTDEDGMEAGTDNTEDITDDADNGADVELPPGVDNATDEAADNDVNSNSAIDTAAVDNTAAGADEKNNDADTTAANTDVVAGTADNSDNPDAAIESDEEQKVDEGDNTAGANANHGAVDDIDKEQDSEVDGGNDSTVDWNEFAEELQMENNEVSELSPTVNGESSSGNEAVGTGSNASGSTTSYVTSTEDNLVVEEEEEAKVDSGSASTPVTVAVEETTQTLYTSADASNPKPDDVVKVLLRFDYDLTTASNFNGDTLSILEDSIASDLAQIYGLIAVSTSRRVTKRRRYLRKLTVDDVMALDSQPVDVNVANTYECQDQDIDPNFTCTPISGFMTAYLGPESDEEASKTAILSSVEQGMELGTYEDNEIIKVTYIGTRSNRDDMTSTELRLEQQTSLSNESALAIGLSAFFLVFAALVSFIALNNREKKKRRSSDNSMGASAEMS</sequence>
<name>A0AAD8Y7W7_9STRA</name>